<keyword evidence="2" id="KW-1185">Reference proteome</keyword>
<evidence type="ECO:0000313" key="2">
    <source>
        <dbReference type="Proteomes" id="UP000254771"/>
    </source>
</evidence>
<dbReference type="EMBL" id="QFXE01000005">
    <property type="protein sequence ID" value="RDH87687.1"/>
    <property type="molecule type" value="Genomic_DNA"/>
</dbReference>
<evidence type="ECO:0000313" key="1">
    <source>
        <dbReference type="EMBL" id="RDH87687.1"/>
    </source>
</evidence>
<dbReference type="Proteomes" id="UP000254771">
    <property type="component" value="Unassembled WGS sequence"/>
</dbReference>
<protein>
    <recommendedName>
        <fullName evidence="3">Integral membrane protein</fullName>
    </recommendedName>
</protein>
<organism evidence="1 2">
    <name type="scientific">endosymbiont of Escarpia spicata</name>
    <dbReference type="NCBI Taxonomy" id="2200908"/>
    <lineage>
        <taxon>Bacteria</taxon>
        <taxon>Pseudomonadati</taxon>
        <taxon>Pseudomonadota</taxon>
        <taxon>Gammaproteobacteria</taxon>
        <taxon>sulfur-oxidizing symbionts</taxon>
    </lineage>
</organism>
<sequence>MIELLNNQLTYRFPEVHQKAGCSIDFQRTLRIPDDNREYPLPPGLGRFPVEHVDDFANKLPDTWRTHGGVFIPMYQSEALWINFSGDYPCAIKIAAGKINAVSGEPWSNGLSADPQDYAVIPEQPWLDGFNVSEDFIRQFVAMPLGEGFTAEEQITGTAEHGGLQIIVYPMKHDVYVEHFERTVQADMDYLDMPMFSRTVCESAAPDMGLAPGGLMRQEIYEDEYGIDAWDQDNGFRCFVHLANSAQYLAITGHKPPHTPPTANDYTSAGLPWFDYYSDAKALSGSDTLGKLTSVAAKVIEKGKGLLPDNEPVHPKTVKIISKGNVVRDGEF</sequence>
<comment type="caution">
    <text evidence="1">The sequence shown here is derived from an EMBL/GenBank/DDBJ whole genome shotgun (WGS) entry which is preliminary data.</text>
</comment>
<name>A0A370DSJ4_9GAMM</name>
<evidence type="ECO:0008006" key="3">
    <source>
        <dbReference type="Google" id="ProtNLM"/>
    </source>
</evidence>
<dbReference type="AlphaFoldDB" id="A0A370DSJ4"/>
<reference evidence="1 2" key="1">
    <citation type="journal article" date="2018" name="ISME J.">
        <title>Endosymbiont genomes yield clues of tubeworm success.</title>
        <authorList>
            <person name="Li Y."/>
            <person name="Liles M.R."/>
            <person name="Halanych K.M."/>
        </authorList>
    </citation>
    <scope>NUCLEOTIDE SEQUENCE [LARGE SCALE GENOMIC DNA]</scope>
    <source>
        <strain evidence="1">A1462</strain>
    </source>
</reference>
<accession>A0A370DSJ4</accession>
<gene>
    <name evidence="1" type="ORF">DIZ78_03790</name>
</gene>
<proteinExistence type="predicted"/>